<evidence type="ECO:0000256" key="4">
    <source>
        <dbReference type="ARBA" id="ARBA00022847"/>
    </source>
</evidence>
<dbReference type="PANTHER" id="PTHR11616:SF241">
    <property type="entry name" value="SODIUM- AND CHLORIDE-DEPENDENT GLYCINE TRANSPORTER 2"/>
    <property type="match status" value="1"/>
</dbReference>
<keyword evidence="7" id="KW-0479">Metal-binding</keyword>
<name>A0A914ELK3_9BILA</name>
<proteinExistence type="predicted"/>
<keyword evidence="2" id="KW-0813">Transport</keyword>
<comment type="subcellular location">
    <subcellularLocation>
        <location evidence="1">Membrane</location>
        <topology evidence="1">Multi-pass membrane protein</topology>
    </subcellularLocation>
</comment>
<evidence type="ECO:0000313" key="9">
    <source>
        <dbReference type="Proteomes" id="UP000887540"/>
    </source>
</evidence>
<feature type="transmembrane region" description="Helical" evidence="8">
    <location>
        <begin position="194"/>
        <end position="211"/>
    </location>
</feature>
<dbReference type="InterPro" id="IPR037272">
    <property type="entry name" value="SNS_sf"/>
</dbReference>
<evidence type="ECO:0000256" key="8">
    <source>
        <dbReference type="SAM" id="Phobius"/>
    </source>
</evidence>
<sequence>MTEEPKTLNEPIKHKRWANSVEGLFTAISYVFGIGNVLIFPYYCGIHDGAAFLFPVAIVYIFVGFPITYIELSLGQFASISPHRIFKKLSLPFTGISAAMIFVVSVRVIYFSSILAQSLLAAFSSRSDRTEDFYKLASLLYNAAKNEPDKCTFTNSKIIFLGHKITKEGYEPSPANVEVIFNYPIPADALQVKSFYVFVWALAGFLCYFGVRTIGKSAYILAPLPFILMFSMMVRSLVLDVRRHDVDRDDCNNEPSNHDVVHYGVEYFFTAEISRMKHASVWVDAIVFVLFSISLGDGGLIKIASHNKFTNNVLRDAITICVFDFVMNLMSSITFFSSVGVLAAKVYNPETLRCEPFDKTERIKLMMSHGNVLMMAAFPESLNGHPDQSFFIFLHYFNLFILGLQSMNPRKYEADFESSWHLSIMDHSEVCCHYNICDCDILEDDRIFEPAVDKTNFWYVHFCGHIRTLRMVVARNGSLLIIPSWHLVFFLIGYVMLGLLIKYQFSDRRPVLIFFPKVEWEPLEEEDRQLARERQLAIGIAN</sequence>
<accession>A0A914ELK3</accession>
<feature type="transmembrane region" description="Helical" evidence="8">
    <location>
        <begin position="285"/>
        <end position="305"/>
    </location>
</feature>
<dbReference type="WBParaSite" id="ACRNAN_scaffold9337.g21430.t1">
    <property type="protein sequence ID" value="ACRNAN_scaffold9337.g21430.t1"/>
    <property type="gene ID" value="ACRNAN_scaffold9337.g21430"/>
</dbReference>
<keyword evidence="4" id="KW-0769">Symport</keyword>
<dbReference type="InterPro" id="IPR000175">
    <property type="entry name" value="Na/ntran_symport"/>
</dbReference>
<keyword evidence="3 8" id="KW-0812">Transmembrane</keyword>
<organism evidence="9 10">
    <name type="scientific">Acrobeloides nanus</name>
    <dbReference type="NCBI Taxonomy" id="290746"/>
    <lineage>
        <taxon>Eukaryota</taxon>
        <taxon>Metazoa</taxon>
        <taxon>Ecdysozoa</taxon>
        <taxon>Nematoda</taxon>
        <taxon>Chromadorea</taxon>
        <taxon>Rhabditida</taxon>
        <taxon>Tylenchina</taxon>
        <taxon>Cephalobomorpha</taxon>
        <taxon>Cephaloboidea</taxon>
        <taxon>Cephalobidae</taxon>
        <taxon>Acrobeloides</taxon>
    </lineage>
</organism>
<keyword evidence="5 8" id="KW-1133">Transmembrane helix</keyword>
<dbReference type="GO" id="GO:0089718">
    <property type="term" value="P:amino acid import across plasma membrane"/>
    <property type="evidence" value="ECO:0007669"/>
    <property type="project" value="TreeGrafter"/>
</dbReference>
<evidence type="ECO:0000256" key="7">
    <source>
        <dbReference type="PIRSR" id="PIRSR600175-1"/>
    </source>
</evidence>
<feature type="transmembrane region" description="Helical" evidence="8">
    <location>
        <begin position="49"/>
        <end position="70"/>
    </location>
</feature>
<dbReference type="Pfam" id="PF00209">
    <property type="entry name" value="SNF"/>
    <property type="match status" value="2"/>
</dbReference>
<feature type="transmembrane region" description="Helical" evidence="8">
    <location>
        <begin position="218"/>
        <end position="238"/>
    </location>
</feature>
<evidence type="ECO:0000313" key="10">
    <source>
        <dbReference type="WBParaSite" id="ACRNAN_scaffold9337.g21430.t1"/>
    </source>
</evidence>
<protein>
    <submittedName>
        <fullName evidence="10">Uncharacterized protein</fullName>
    </submittedName>
</protein>
<reference evidence="10" key="1">
    <citation type="submission" date="2022-11" db="UniProtKB">
        <authorList>
            <consortium name="WormBaseParasite"/>
        </authorList>
    </citation>
    <scope>IDENTIFICATION</scope>
</reference>
<keyword evidence="9" id="KW-1185">Reference proteome</keyword>
<keyword evidence="6 8" id="KW-0472">Membrane</keyword>
<feature type="transmembrane region" description="Helical" evidence="8">
    <location>
        <begin position="21"/>
        <end position="43"/>
    </location>
</feature>
<keyword evidence="7" id="KW-0915">Sodium</keyword>
<dbReference type="GO" id="GO:0046872">
    <property type="term" value="F:metal ion binding"/>
    <property type="evidence" value="ECO:0007669"/>
    <property type="project" value="UniProtKB-KW"/>
</dbReference>
<evidence type="ECO:0000256" key="2">
    <source>
        <dbReference type="ARBA" id="ARBA00022448"/>
    </source>
</evidence>
<dbReference type="GO" id="GO:0005283">
    <property type="term" value="F:amino acid:sodium symporter activity"/>
    <property type="evidence" value="ECO:0007669"/>
    <property type="project" value="TreeGrafter"/>
</dbReference>
<dbReference type="GO" id="GO:0005886">
    <property type="term" value="C:plasma membrane"/>
    <property type="evidence" value="ECO:0007669"/>
    <property type="project" value="TreeGrafter"/>
</dbReference>
<dbReference type="InterPro" id="IPR043502">
    <property type="entry name" value="DNA/RNA_pol_sf"/>
</dbReference>
<dbReference type="Proteomes" id="UP000887540">
    <property type="component" value="Unplaced"/>
</dbReference>
<feature type="binding site" evidence="7">
    <location>
        <position position="406"/>
    </location>
    <ligand>
        <name>Na(+)</name>
        <dbReference type="ChEBI" id="CHEBI:29101"/>
        <label>1</label>
    </ligand>
</feature>
<dbReference type="SUPFAM" id="SSF161070">
    <property type="entry name" value="SNF-like"/>
    <property type="match status" value="1"/>
</dbReference>
<dbReference type="AlphaFoldDB" id="A0A914ELK3"/>
<dbReference type="SUPFAM" id="SSF56672">
    <property type="entry name" value="DNA/RNA polymerases"/>
    <property type="match status" value="1"/>
</dbReference>
<feature type="binding site" evidence="7">
    <location>
        <position position="36"/>
    </location>
    <ligand>
        <name>Na(+)</name>
        <dbReference type="ChEBI" id="CHEBI:29101"/>
        <label>1</label>
    </ligand>
</feature>
<evidence type="ECO:0000256" key="6">
    <source>
        <dbReference type="ARBA" id="ARBA00023136"/>
    </source>
</evidence>
<dbReference type="PRINTS" id="PR00176">
    <property type="entry name" value="NANEUSMPORT"/>
</dbReference>
<dbReference type="PANTHER" id="PTHR11616">
    <property type="entry name" value="SODIUM/CHLORIDE DEPENDENT TRANSPORTER"/>
    <property type="match status" value="1"/>
</dbReference>
<feature type="transmembrane region" description="Helical" evidence="8">
    <location>
        <begin position="91"/>
        <end position="110"/>
    </location>
</feature>
<feature type="binding site" evidence="7">
    <location>
        <position position="402"/>
    </location>
    <ligand>
        <name>Na(+)</name>
        <dbReference type="ChEBI" id="CHEBI:29101"/>
        <label>1</label>
    </ligand>
</feature>
<dbReference type="PROSITE" id="PS50267">
    <property type="entry name" value="NA_NEUROTRAN_SYMP_3"/>
    <property type="match status" value="1"/>
</dbReference>
<feature type="binding site" evidence="7">
    <location>
        <position position="292"/>
    </location>
    <ligand>
        <name>Na(+)</name>
        <dbReference type="ChEBI" id="CHEBI:29101"/>
        <label>1</label>
    </ligand>
</feature>
<evidence type="ECO:0000256" key="3">
    <source>
        <dbReference type="ARBA" id="ARBA00022692"/>
    </source>
</evidence>
<evidence type="ECO:0000256" key="1">
    <source>
        <dbReference type="ARBA" id="ARBA00004141"/>
    </source>
</evidence>
<feature type="transmembrane region" description="Helical" evidence="8">
    <location>
        <begin position="317"/>
        <end position="343"/>
    </location>
</feature>
<feature type="transmembrane region" description="Helical" evidence="8">
    <location>
        <begin position="479"/>
        <end position="501"/>
    </location>
</feature>
<evidence type="ECO:0000256" key="5">
    <source>
        <dbReference type="ARBA" id="ARBA00022989"/>
    </source>
</evidence>